<gene>
    <name evidence="2" type="ORF">GTA08_BOTSDO03723</name>
</gene>
<feature type="compositionally biased region" description="Polar residues" evidence="1">
    <location>
        <begin position="81"/>
        <end position="121"/>
    </location>
</feature>
<feature type="region of interest" description="Disordered" evidence="1">
    <location>
        <begin position="525"/>
        <end position="684"/>
    </location>
</feature>
<keyword evidence="3" id="KW-1185">Reference proteome</keyword>
<feature type="region of interest" description="Disordered" evidence="1">
    <location>
        <begin position="388"/>
        <end position="483"/>
    </location>
</feature>
<comment type="caution">
    <text evidence="2">The sequence shown here is derived from an EMBL/GenBank/DDBJ whole genome shotgun (WGS) entry which is preliminary data.</text>
</comment>
<protein>
    <recommendedName>
        <fullName evidence="4">At dna binding protein</fullName>
    </recommendedName>
</protein>
<feature type="region of interest" description="Disordered" evidence="1">
    <location>
        <begin position="1035"/>
        <end position="1121"/>
    </location>
</feature>
<feature type="compositionally biased region" description="Basic residues" evidence="1">
    <location>
        <begin position="227"/>
        <end position="238"/>
    </location>
</feature>
<feature type="compositionally biased region" description="Basic and acidic residues" evidence="1">
    <location>
        <begin position="506"/>
        <end position="516"/>
    </location>
</feature>
<feature type="compositionally biased region" description="Low complexity" evidence="1">
    <location>
        <begin position="290"/>
        <end position="299"/>
    </location>
</feature>
<name>A0A8H4IUI6_9PEZI</name>
<feature type="compositionally biased region" description="Basic and acidic residues" evidence="1">
    <location>
        <begin position="549"/>
        <end position="576"/>
    </location>
</feature>
<reference evidence="2" key="1">
    <citation type="submission" date="2020-04" db="EMBL/GenBank/DDBJ databases">
        <title>Genome Assembly and Annotation of Botryosphaeria dothidea sdau 11-99, a Latent Pathogen of Apple Fruit Ring Rot in China.</title>
        <authorList>
            <person name="Yu C."/>
            <person name="Diao Y."/>
            <person name="Lu Q."/>
            <person name="Zhao J."/>
            <person name="Cui S."/>
            <person name="Peng C."/>
            <person name="He B."/>
            <person name="Liu H."/>
        </authorList>
    </citation>
    <scope>NUCLEOTIDE SEQUENCE [LARGE SCALE GENOMIC DNA]</scope>
    <source>
        <strain evidence="2">Sdau11-99</strain>
    </source>
</reference>
<feature type="compositionally biased region" description="Basic and acidic residues" evidence="1">
    <location>
        <begin position="761"/>
        <end position="775"/>
    </location>
</feature>
<dbReference type="Pfam" id="PF02178">
    <property type="entry name" value="AT_hook"/>
    <property type="match status" value="2"/>
</dbReference>
<feature type="region of interest" description="Disordered" evidence="1">
    <location>
        <begin position="1"/>
        <end position="353"/>
    </location>
</feature>
<evidence type="ECO:0000256" key="1">
    <source>
        <dbReference type="SAM" id="MobiDB-lite"/>
    </source>
</evidence>
<feature type="compositionally biased region" description="Basic and acidic residues" evidence="1">
    <location>
        <begin position="831"/>
        <end position="842"/>
    </location>
</feature>
<feature type="region of interest" description="Disordered" evidence="1">
    <location>
        <begin position="706"/>
        <end position="926"/>
    </location>
</feature>
<feature type="compositionally biased region" description="Polar residues" evidence="1">
    <location>
        <begin position="852"/>
        <end position="861"/>
    </location>
</feature>
<dbReference type="OrthoDB" id="3946221at2759"/>
<feature type="compositionally biased region" description="Basic and acidic residues" evidence="1">
    <location>
        <begin position="321"/>
        <end position="338"/>
    </location>
</feature>
<evidence type="ECO:0000313" key="2">
    <source>
        <dbReference type="EMBL" id="KAF4307441.1"/>
    </source>
</evidence>
<feature type="compositionally biased region" description="Low complexity" evidence="1">
    <location>
        <begin position="794"/>
        <end position="830"/>
    </location>
</feature>
<dbReference type="EMBL" id="WWBZ02000022">
    <property type="protein sequence ID" value="KAF4307441.1"/>
    <property type="molecule type" value="Genomic_DNA"/>
</dbReference>
<feature type="compositionally biased region" description="Polar residues" evidence="1">
    <location>
        <begin position="309"/>
        <end position="320"/>
    </location>
</feature>
<feature type="compositionally biased region" description="Polar residues" evidence="1">
    <location>
        <begin position="710"/>
        <end position="732"/>
    </location>
</feature>
<feature type="compositionally biased region" description="Polar residues" evidence="1">
    <location>
        <begin position="776"/>
        <end position="793"/>
    </location>
</feature>
<dbReference type="GO" id="GO:0003677">
    <property type="term" value="F:DNA binding"/>
    <property type="evidence" value="ECO:0007669"/>
    <property type="project" value="InterPro"/>
</dbReference>
<evidence type="ECO:0008006" key="4">
    <source>
        <dbReference type="Google" id="ProtNLM"/>
    </source>
</evidence>
<sequence length="1382" mass="152072">MSSSPDPLSFITSSPAKSAATRRSANRQAKPLSQLSPNVQCSDPFLEIPDLSHGSPSKSITMTTPRASGSSPWRIKVTVEAQPQSDYSQDENSPISPTAARSTRIATHTTTVPLNDANGSSPVKRRGRPRKSDTLPARPAATTSPTKKRGRPRKSDSVSAAGSQTATVPLNDTQASSPTKRNGKPKLTPAAGRTRNGTPVRKPRKSITRSPEESEIDSSLSDASYHPTKKAPARTRRGMSKDIHVPEPIRADAMYGPRSPEQLEEEPSVRMNDLGENTYSSIGQRRRSARANSSFSAIAPDTPDKQVEGNEQTPKASSKKSTNDEEMWRSMISHHEYESEPSVEEEDVSSDDELDIVMPDQTIGETTMLHSEEFSMVSLHSLPSMQAALNVNSPANPPEAARKLLPLRTDPIRQPRRQLYNRQAISSPVPDINDSVASVSYMPSSPPIRLAARTPPRAQRTKSPSAPPAIEQAEISPSKAETPKLVNVVKAGIALQGVVNGNNRGTQDRRPSDDIREEAQRARLDGMFNEFESGTRRELQAGLRLGEQLAERARSRATTRESTREPSRDASVERPVTRGSEAAADGEVFDGPSASASSNRDSSHHRLPTPEEKDYLLPSPPPPPSLLLTQQPDLAVNAAQIQLISPARSQASPDAEDMQNGEGAPAPAEEEDGGRSRRYVDSVLQQEPGEEFEVYWNRRRETISRMIDEANSSEVIVLSSDQSENSEATTEPSADALGGDIWEEEGSRTSNTRSARRRARRDAAKHSEEKPDDRTGTSAPLQSRPTRSSPGNRSTVSSSGRESTSATPASSSGNQSQQAAQGRPSSQNERSSSEESSEHETTPDADFEMENTDNTGMFWQRSSESPQPAPPQSASNKLDLSMLMTLDESPAKELKAPPLATPPRLQPSRAPYNIGTGLNSPVKGSPLKQQIMFSSPSAVNSSPYQKIEHTIASSIMQDGDTMAIDEETMASVMRQSEQNDRTRRISGRARVIPPSPAVFAEEDLMVQRQIENELTPRSARIKYLNVSAERRRLFDTNVPQAEPKPAVQADSSSYLNKKASKGPAERSPYLRMQHSDRSTERSSFLGSESSKASTNRVRDAHVEQQPKPAFHEGGSQEGRSQLTTLNLSKERKPLFEPVKPIGDVSMQAPQAARGPLTAVAPKQDEQQEEQQSGGFFGRLWGALGTTAEPATSQAPQAPLHPLAARYKHLPKVAPWTKTHWDTLDRIYQRYKRHPDEFSPRDPLHQALLAQKYQWQPNSPKMESVSYYTNVEMQNWNYTVKVTPELLVCCAIFMQLLTLKDASEYRRVAGKDIVRGNFMQKDKTGDPITLRDVIARMFGVVGGEMIRADEKRGICVRRDLDQLKLKYPWAPGWWDEMGRPLQD</sequence>
<feature type="compositionally biased region" description="Polar residues" evidence="1">
    <location>
        <begin position="1081"/>
        <end position="1095"/>
    </location>
</feature>
<organism evidence="2 3">
    <name type="scientific">Botryosphaeria dothidea</name>
    <dbReference type="NCBI Taxonomy" id="55169"/>
    <lineage>
        <taxon>Eukaryota</taxon>
        <taxon>Fungi</taxon>
        <taxon>Dikarya</taxon>
        <taxon>Ascomycota</taxon>
        <taxon>Pezizomycotina</taxon>
        <taxon>Dothideomycetes</taxon>
        <taxon>Dothideomycetes incertae sedis</taxon>
        <taxon>Botryosphaeriales</taxon>
        <taxon>Botryosphaeriaceae</taxon>
        <taxon>Botryosphaeria</taxon>
    </lineage>
</organism>
<feature type="compositionally biased region" description="Polar residues" evidence="1">
    <location>
        <begin position="157"/>
        <end position="180"/>
    </location>
</feature>
<accession>A0A8H4IUI6</accession>
<feature type="region of interest" description="Disordered" evidence="1">
    <location>
        <begin position="497"/>
        <end position="516"/>
    </location>
</feature>
<dbReference type="SMART" id="SM00384">
    <property type="entry name" value="AT_hook"/>
    <property type="match status" value="2"/>
</dbReference>
<dbReference type="InterPro" id="IPR017956">
    <property type="entry name" value="AT_hook_DNA-bd_motif"/>
</dbReference>
<proteinExistence type="predicted"/>
<feature type="compositionally biased region" description="Polar residues" evidence="1">
    <location>
        <begin position="54"/>
        <end position="71"/>
    </location>
</feature>
<feature type="compositionally biased region" description="Acidic residues" evidence="1">
    <location>
        <begin position="339"/>
        <end position="353"/>
    </location>
</feature>
<feature type="compositionally biased region" description="Basic and acidic residues" evidence="1">
    <location>
        <begin position="239"/>
        <end position="250"/>
    </location>
</feature>
<feature type="compositionally biased region" description="Basic and acidic residues" evidence="1">
    <location>
        <begin position="601"/>
        <end position="615"/>
    </location>
</feature>
<feature type="compositionally biased region" description="Polar residues" evidence="1">
    <location>
        <begin position="639"/>
        <end position="652"/>
    </location>
</feature>
<dbReference type="Proteomes" id="UP000572817">
    <property type="component" value="Unassembled WGS sequence"/>
</dbReference>
<feature type="compositionally biased region" description="Polar residues" evidence="1">
    <location>
        <begin position="1"/>
        <end position="41"/>
    </location>
</feature>
<evidence type="ECO:0000313" key="3">
    <source>
        <dbReference type="Proteomes" id="UP000572817"/>
    </source>
</evidence>